<dbReference type="GeneID" id="70185183"/>
<protein>
    <submittedName>
        <fullName evidence="2">Ribonuclease H-like domain-containing protein</fullName>
    </submittedName>
</protein>
<dbReference type="SMART" id="SM00950">
    <property type="entry name" value="Piwi"/>
    <property type="match status" value="1"/>
</dbReference>
<dbReference type="RefSeq" id="XP_046005848.1">
    <property type="nucleotide sequence ID" value="XM_046155637.1"/>
</dbReference>
<comment type="caution">
    <text evidence="2">The sequence shown here is derived from an EMBL/GenBank/DDBJ whole genome shotgun (WGS) entry which is preliminary data.</text>
</comment>
<feature type="domain" description="Piwi" evidence="1">
    <location>
        <begin position="477"/>
        <end position="792"/>
    </location>
</feature>
<dbReference type="Proteomes" id="UP000756346">
    <property type="component" value="Unassembled WGS sequence"/>
</dbReference>
<evidence type="ECO:0000313" key="2">
    <source>
        <dbReference type="EMBL" id="KAH7016224.1"/>
    </source>
</evidence>
<dbReference type="Pfam" id="PF08699">
    <property type="entry name" value="ArgoL1"/>
    <property type="match status" value="1"/>
</dbReference>
<dbReference type="Pfam" id="PF16487">
    <property type="entry name" value="ArgoMid"/>
    <property type="match status" value="1"/>
</dbReference>
<dbReference type="PANTHER" id="PTHR22891">
    <property type="entry name" value="EUKARYOTIC TRANSLATION INITIATION FACTOR 2C"/>
    <property type="match status" value="1"/>
</dbReference>
<dbReference type="Gene3D" id="2.170.260.10">
    <property type="entry name" value="paz domain"/>
    <property type="match status" value="1"/>
</dbReference>
<dbReference type="Pfam" id="PF16488">
    <property type="entry name" value="ArgoL2"/>
    <property type="match status" value="1"/>
</dbReference>
<dbReference type="PROSITE" id="PS50822">
    <property type="entry name" value="PIWI"/>
    <property type="match status" value="1"/>
</dbReference>
<proteinExistence type="predicted"/>
<evidence type="ECO:0000259" key="1">
    <source>
        <dbReference type="PROSITE" id="PS50822"/>
    </source>
</evidence>
<name>A0A9P9BJQ1_9PEZI</name>
<dbReference type="Gene3D" id="3.40.50.2300">
    <property type="match status" value="1"/>
</dbReference>
<dbReference type="InterPro" id="IPR032473">
    <property type="entry name" value="Argonaute_Mid_dom"/>
</dbReference>
<dbReference type="InterPro" id="IPR036085">
    <property type="entry name" value="PAZ_dom_sf"/>
</dbReference>
<dbReference type="Gene3D" id="3.30.420.10">
    <property type="entry name" value="Ribonuclease H-like superfamily/Ribonuclease H"/>
    <property type="match status" value="1"/>
</dbReference>
<dbReference type="OrthoDB" id="10252740at2759"/>
<dbReference type="SMART" id="SM01163">
    <property type="entry name" value="DUF1785"/>
    <property type="match status" value="1"/>
</dbReference>
<dbReference type="InterPro" id="IPR012337">
    <property type="entry name" value="RNaseH-like_sf"/>
</dbReference>
<dbReference type="GO" id="GO:0003676">
    <property type="term" value="F:nucleic acid binding"/>
    <property type="evidence" value="ECO:0007669"/>
    <property type="project" value="InterPro"/>
</dbReference>
<sequence>MSIIKSALSQIAHGHPLVTEFKNQVITLKPLPLPSNNIVLVDYTLEGHDDQYEVKFNGPLDVDLSALFRYLTTMNDPTGSKSFPKYEDVIDALNVIMGHSPRGNSEIASIGRSRFFPIDEPTLRTERQGLGWNEAIRGYFQSARPATGRLLLNANVSHGVFRPAGPAINLFTQAALYNMHTLHKNMSKLRARVTYLGDKGETKRVVVKMIQGLASPYTAKGKEAKPPKVKRLGANATEVEFYLTGPTGSTGLIPNRYYTVAEYFQRRYEKTVNPNLPVINIGTSQRPVFMPAEAVEVIPGQPLQRKLNARETPTLITFACRSPVANATSITTFGRKCLQLDSNEKLSEFGVKIEKDLLTINGRELKNPAIQYKNKKDANPREGSWNMIGVNVLKPGAKIDRWTFVHVDPDPRDKEDVTTVMNEQFTKVLTDMGIPIAKTPMHPQGLVVNTRLAHPVDEMRRAFTEIKEASDGQGAQFVFVILAQNDPDIYAAVKSLGDTEFGIHTTCMVRRNLTKGRGLDQYFANVGLKINLKMGGSNHQLKNDIAIIREGKTMVVGYDVTHPPPGSNSPSLVGLVASVDKELSQWPAAAWAQDGRVEMLGERLREKFGERLVLWQENKNNHGRLPENIIIFRDGVSEGQFQQVLEKELPLIREACTKKYPAGGAQPKITVVVSVKRHQTRFYPTDPQHMTKSRNVATGTVVDRGVTQARIWDFFLVAHAALQGTARPAHYTVLLDEVFRATLGQGAAAANGIQELTHEMCYMFGRATKAVSICPPAYYADIVCTRQRAYMTDLFSDSSDTASVGGASTTSRAGYGRDISVEVHQNLRNSMYYI</sequence>
<dbReference type="Pfam" id="PF02171">
    <property type="entry name" value="Piwi"/>
    <property type="match status" value="1"/>
</dbReference>
<dbReference type="InterPro" id="IPR036397">
    <property type="entry name" value="RNaseH_sf"/>
</dbReference>
<reference evidence="2" key="1">
    <citation type="journal article" date="2021" name="Nat. Commun.">
        <title>Genetic determinants of endophytism in the Arabidopsis root mycobiome.</title>
        <authorList>
            <person name="Mesny F."/>
            <person name="Miyauchi S."/>
            <person name="Thiergart T."/>
            <person name="Pickel B."/>
            <person name="Atanasova L."/>
            <person name="Karlsson M."/>
            <person name="Huettel B."/>
            <person name="Barry K.W."/>
            <person name="Haridas S."/>
            <person name="Chen C."/>
            <person name="Bauer D."/>
            <person name="Andreopoulos W."/>
            <person name="Pangilinan J."/>
            <person name="LaButti K."/>
            <person name="Riley R."/>
            <person name="Lipzen A."/>
            <person name="Clum A."/>
            <person name="Drula E."/>
            <person name="Henrissat B."/>
            <person name="Kohler A."/>
            <person name="Grigoriev I.V."/>
            <person name="Martin F.M."/>
            <person name="Hacquard S."/>
        </authorList>
    </citation>
    <scope>NUCLEOTIDE SEQUENCE</scope>
    <source>
        <strain evidence="2">MPI-CAGE-CH-0230</strain>
    </source>
</reference>
<dbReference type="InterPro" id="IPR003165">
    <property type="entry name" value="Piwi"/>
</dbReference>
<dbReference type="CDD" id="cd04657">
    <property type="entry name" value="Piwi_ago-like"/>
    <property type="match status" value="1"/>
</dbReference>
<dbReference type="AlphaFoldDB" id="A0A9P9BJQ1"/>
<dbReference type="CDD" id="cd02846">
    <property type="entry name" value="PAZ_argonaute_like"/>
    <property type="match status" value="1"/>
</dbReference>
<keyword evidence="3" id="KW-1185">Reference proteome</keyword>
<dbReference type="InterPro" id="IPR045246">
    <property type="entry name" value="Piwi_ago-like"/>
</dbReference>
<accession>A0A9P9BJQ1</accession>
<evidence type="ECO:0000313" key="3">
    <source>
        <dbReference type="Proteomes" id="UP000756346"/>
    </source>
</evidence>
<gene>
    <name evidence="2" type="ORF">B0I36DRAFT_337067</name>
</gene>
<dbReference type="SUPFAM" id="SSF53098">
    <property type="entry name" value="Ribonuclease H-like"/>
    <property type="match status" value="1"/>
</dbReference>
<dbReference type="InterPro" id="IPR032472">
    <property type="entry name" value="ArgoL2"/>
</dbReference>
<dbReference type="SUPFAM" id="SSF101690">
    <property type="entry name" value="PAZ domain"/>
    <property type="match status" value="1"/>
</dbReference>
<dbReference type="InterPro" id="IPR014811">
    <property type="entry name" value="ArgoL1"/>
</dbReference>
<dbReference type="EMBL" id="JAGTJQ010000012">
    <property type="protein sequence ID" value="KAH7016224.1"/>
    <property type="molecule type" value="Genomic_DNA"/>
</dbReference>
<organism evidence="2 3">
    <name type="scientific">Microdochium trichocladiopsis</name>
    <dbReference type="NCBI Taxonomy" id="1682393"/>
    <lineage>
        <taxon>Eukaryota</taxon>
        <taxon>Fungi</taxon>
        <taxon>Dikarya</taxon>
        <taxon>Ascomycota</taxon>
        <taxon>Pezizomycotina</taxon>
        <taxon>Sordariomycetes</taxon>
        <taxon>Xylariomycetidae</taxon>
        <taxon>Xylariales</taxon>
        <taxon>Microdochiaceae</taxon>
        <taxon>Microdochium</taxon>
    </lineage>
</organism>